<sequence length="139" mass="15340">MDYCSTPVGAGHPRAIAGVGEHTLLEYKFVVSAAVVSDLHPSRVPVMISKHSHDAVNKTKRGDEQAAARDTGFRKSRSPKQRLLKKSPGTSPCARPPSRNAFWKLQQLLSYRSYLPDVAGEMCSSPWSFDTTVVRRVCI</sequence>
<dbReference type="EMBL" id="BGZK01001045">
    <property type="protein sequence ID" value="GBP69586.1"/>
    <property type="molecule type" value="Genomic_DNA"/>
</dbReference>
<evidence type="ECO:0000313" key="2">
    <source>
        <dbReference type="EMBL" id="GBP69586.1"/>
    </source>
</evidence>
<protein>
    <submittedName>
        <fullName evidence="2">Uncharacterized protein</fullName>
    </submittedName>
</protein>
<feature type="compositionally biased region" description="Basic residues" evidence="1">
    <location>
        <begin position="74"/>
        <end position="85"/>
    </location>
</feature>
<gene>
    <name evidence="2" type="ORF">EVAR_52083_1</name>
</gene>
<proteinExistence type="predicted"/>
<feature type="region of interest" description="Disordered" evidence="1">
    <location>
        <begin position="53"/>
        <end position="98"/>
    </location>
</feature>
<dbReference type="Proteomes" id="UP000299102">
    <property type="component" value="Unassembled WGS sequence"/>
</dbReference>
<dbReference type="AlphaFoldDB" id="A0A4C1Y126"/>
<accession>A0A4C1Y126</accession>
<keyword evidence="3" id="KW-1185">Reference proteome</keyword>
<name>A0A4C1Y126_EUMVA</name>
<organism evidence="2 3">
    <name type="scientific">Eumeta variegata</name>
    <name type="common">Bagworm moth</name>
    <name type="synonym">Eumeta japonica</name>
    <dbReference type="NCBI Taxonomy" id="151549"/>
    <lineage>
        <taxon>Eukaryota</taxon>
        <taxon>Metazoa</taxon>
        <taxon>Ecdysozoa</taxon>
        <taxon>Arthropoda</taxon>
        <taxon>Hexapoda</taxon>
        <taxon>Insecta</taxon>
        <taxon>Pterygota</taxon>
        <taxon>Neoptera</taxon>
        <taxon>Endopterygota</taxon>
        <taxon>Lepidoptera</taxon>
        <taxon>Glossata</taxon>
        <taxon>Ditrysia</taxon>
        <taxon>Tineoidea</taxon>
        <taxon>Psychidae</taxon>
        <taxon>Oiketicinae</taxon>
        <taxon>Eumeta</taxon>
    </lineage>
</organism>
<evidence type="ECO:0000256" key="1">
    <source>
        <dbReference type="SAM" id="MobiDB-lite"/>
    </source>
</evidence>
<evidence type="ECO:0000313" key="3">
    <source>
        <dbReference type="Proteomes" id="UP000299102"/>
    </source>
</evidence>
<comment type="caution">
    <text evidence="2">The sequence shown here is derived from an EMBL/GenBank/DDBJ whole genome shotgun (WGS) entry which is preliminary data.</text>
</comment>
<reference evidence="2 3" key="1">
    <citation type="journal article" date="2019" name="Commun. Biol.">
        <title>The bagworm genome reveals a unique fibroin gene that provides high tensile strength.</title>
        <authorList>
            <person name="Kono N."/>
            <person name="Nakamura H."/>
            <person name="Ohtoshi R."/>
            <person name="Tomita M."/>
            <person name="Numata K."/>
            <person name="Arakawa K."/>
        </authorList>
    </citation>
    <scope>NUCLEOTIDE SEQUENCE [LARGE SCALE GENOMIC DNA]</scope>
</reference>
<feature type="compositionally biased region" description="Basic and acidic residues" evidence="1">
    <location>
        <begin position="53"/>
        <end position="73"/>
    </location>
</feature>